<evidence type="ECO:0000259" key="5">
    <source>
        <dbReference type="Pfam" id="PF00496"/>
    </source>
</evidence>
<evidence type="ECO:0000256" key="3">
    <source>
        <dbReference type="ARBA" id="ARBA00022729"/>
    </source>
</evidence>
<dbReference type="PANTHER" id="PTHR30290">
    <property type="entry name" value="PERIPLASMIC BINDING COMPONENT OF ABC TRANSPORTER"/>
    <property type="match status" value="1"/>
</dbReference>
<proteinExistence type="inferred from homology"/>
<dbReference type="PANTHER" id="PTHR30290:SF64">
    <property type="entry name" value="ABC TRANSPORTER PERIPLASMIC BINDING PROTEIN"/>
    <property type="match status" value="1"/>
</dbReference>
<keyword evidence="7" id="KW-1185">Reference proteome</keyword>
<evidence type="ECO:0000313" key="7">
    <source>
        <dbReference type="Proteomes" id="UP001205906"/>
    </source>
</evidence>
<comment type="similarity">
    <text evidence="2">Belongs to the bacterial solute-binding protein 5 family.</text>
</comment>
<accession>A0ABT1C742</accession>
<feature type="signal peptide" evidence="4">
    <location>
        <begin position="1"/>
        <end position="17"/>
    </location>
</feature>
<comment type="caution">
    <text evidence="6">The sequence shown here is derived from an EMBL/GenBank/DDBJ whole genome shotgun (WGS) entry which is preliminary data.</text>
</comment>
<dbReference type="Pfam" id="PF00496">
    <property type="entry name" value="SBP_bac_5"/>
    <property type="match status" value="1"/>
</dbReference>
<dbReference type="SUPFAM" id="SSF53850">
    <property type="entry name" value="Periplasmic binding protein-like II"/>
    <property type="match status" value="1"/>
</dbReference>
<evidence type="ECO:0000256" key="1">
    <source>
        <dbReference type="ARBA" id="ARBA00004418"/>
    </source>
</evidence>
<dbReference type="EMBL" id="JAMXQS010000006">
    <property type="protein sequence ID" value="MCO6050657.1"/>
    <property type="molecule type" value="Genomic_DNA"/>
</dbReference>
<dbReference type="Gene3D" id="3.40.190.10">
    <property type="entry name" value="Periplasmic binding protein-like II"/>
    <property type="match status" value="1"/>
</dbReference>
<comment type="subcellular location">
    <subcellularLocation>
        <location evidence="1">Periplasm</location>
    </subcellularLocation>
</comment>
<feature type="chain" id="PRO_5046034637" evidence="4">
    <location>
        <begin position="18"/>
        <end position="593"/>
    </location>
</feature>
<name>A0ABT1C742_9HYPH</name>
<sequence length="593" mass="66611">MLPTLAFLALATLGVQAEPRHGIAMHGEPTLPATFQHFPYVNPDAPKGGRVAYGWPGTFDSVNPFIVQGSAARGSLDLIYGNNVFDTLMMRSADEPFTLYPLVAKTVETDEARSFVEFTLDERAKFSDGQPITPEDVIFTVELLRDKGLPRYGVTARKIAKMEKVGERSVRFTFNEPDRELPLILGLMPVLPRHANDPATFGRSTLKPLVGSGPYVLENVRPGDSITLRRNPDYWAKDLPSKRGFDNYDEIRLTYYRDENAMFEAFKGGLLDAFIEGSSGRWKRQYNFPAKLRGDVVQETFDTKLASGMLGFVMNTRRAPFDDREVRRALASLFDFEWANRNLLSNAYTRTQSYWDNSDLSSHGVKASDGERKLLAPFPDAVSADIMDHGWDAPVSDGTGRDRNFLRAGFDRLKAAGFAMQNGQLTGKNGRALSFELMLKGRDGEQLASAWAASLARLGITVTIRSVDASQYQLRLNAYDYDMIMFNYTSSLSPGVEQMSRWGSASRDVKGTYNYAGANDPALDAMINAMLAAKDRESFRDATRAFDRVLLSNAYVVPLYYLPEQWLGHWSRIERPQATPIYGYQLPTWWRKQ</sequence>
<dbReference type="InterPro" id="IPR000914">
    <property type="entry name" value="SBP_5_dom"/>
</dbReference>
<evidence type="ECO:0000256" key="4">
    <source>
        <dbReference type="SAM" id="SignalP"/>
    </source>
</evidence>
<keyword evidence="3 4" id="KW-0732">Signal</keyword>
<feature type="domain" description="Solute-binding protein family 5" evidence="5">
    <location>
        <begin position="99"/>
        <end position="506"/>
    </location>
</feature>
<dbReference type="InterPro" id="IPR030678">
    <property type="entry name" value="Peptide/Ni-bd"/>
</dbReference>
<dbReference type="Gene3D" id="3.10.105.10">
    <property type="entry name" value="Dipeptide-binding Protein, Domain 3"/>
    <property type="match status" value="1"/>
</dbReference>
<evidence type="ECO:0000313" key="6">
    <source>
        <dbReference type="EMBL" id="MCO6050657.1"/>
    </source>
</evidence>
<dbReference type="InterPro" id="IPR039424">
    <property type="entry name" value="SBP_5"/>
</dbReference>
<dbReference type="CDD" id="cd08497">
    <property type="entry name" value="MbnE-like"/>
    <property type="match status" value="1"/>
</dbReference>
<protein>
    <submittedName>
        <fullName evidence="6">Extracellular solute-binding protein</fullName>
    </submittedName>
</protein>
<organism evidence="6 7">
    <name type="scientific">Mesorhizobium liriopis</name>
    <dbReference type="NCBI Taxonomy" id="2953882"/>
    <lineage>
        <taxon>Bacteria</taxon>
        <taxon>Pseudomonadati</taxon>
        <taxon>Pseudomonadota</taxon>
        <taxon>Alphaproteobacteria</taxon>
        <taxon>Hyphomicrobiales</taxon>
        <taxon>Phyllobacteriaceae</taxon>
        <taxon>Mesorhizobium</taxon>
    </lineage>
</organism>
<dbReference type="Proteomes" id="UP001205906">
    <property type="component" value="Unassembled WGS sequence"/>
</dbReference>
<evidence type="ECO:0000256" key="2">
    <source>
        <dbReference type="ARBA" id="ARBA00005695"/>
    </source>
</evidence>
<dbReference type="PIRSF" id="PIRSF002741">
    <property type="entry name" value="MppA"/>
    <property type="match status" value="1"/>
</dbReference>
<gene>
    <name evidence="6" type="ORF">NGM99_12780</name>
</gene>
<reference evidence="6 7" key="1">
    <citation type="submission" date="2022-06" db="EMBL/GenBank/DDBJ databases">
        <title>Mesorhizobium sp. strain RP14 Genome sequencing and assembly.</title>
        <authorList>
            <person name="Kim I."/>
        </authorList>
    </citation>
    <scope>NUCLEOTIDE SEQUENCE [LARGE SCALE GENOMIC DNA]</scope>
    <source>
        <strain evidence="7">RP14(2022)</strain>
    </source>
</reference>